<dbReference type="CDD" id="cd00636">
    <property type="entry name" value="TroA-like"/>
    <property type="match status" value="1"/>
</dbReference>
<dbReference type="PANTHER" id="PTHR43433:SF5">
    <property type="entry name" value="AB HYDROLASE-1 DOMAIN-CONTAINING PROTEIN"/>
    <property type="match status" value="1"/>
</dbReference>
<reference evidence="3" key="1">
    <citation type="journal article" date="2019" name="Int. J. Syst. Evol. Microbiol.">
        <title>The Global Catalogue of Microorganisms (GCM) 10K type strain sequencing project: providing services to taxonomists for standard genome sequencing and annotation.</title>
        <authorList>
            <consortium name="The Broad Institute Genomics Platform"/>
            <consortium name="The Broad Institute Genome Sequencing Center for Infectious Disease"/>
            <person name="Wu L."/>
            <person name="Ma J."/>
        </authorList>
    </citation>
    <scope>NUCLEOTIDE SEQUENCE [LARGE SCALE GENOMIC DNA]</scope>
    <source>
        <strain evidence="3">JCM 15478</strain>
    </source>
</reference>
<proteinExistence type="predicted"/>
<feature type="domain" description="AB hydrolase-1" evidence="1">
    <location>
        <begin position="39"/>
        <end position="256"/>
    </location>
</feature>
<dbReference type="EMBL" id="BAAAPE010000022">
    <property type="protein sequence ID" value="GAA2100044.1"/>
    <property type="molecule type" value="Genomic_DNA"/>
</dbReference>
<evidence type="ECO:0000313" key="3">
    <source>
        <dbReference type="Proteomes" id="UP001500016"/>
    </source>
</evidence>
<dbReference type="InterPro" id="IPR029058">
    <property type="entry name" value="AB_hydrolase_fold"/>
</dbReference>
<dbReference type="Gene3D" id="3.40.50.1820">
    <property type="entry name" value="alpha/beta hydrolase"/>
    <property type="match status" value="1"/>
</dbReference>
<dbReference type="InterPro" id="IPR000073">
    <property type="entry name" value="AB_hydrolase_1"/>
</dbReference>
<evidence type="ECO:0000259" key="1">
    <source>
        <dbReference type="Pfam" id="PF00561"/>
    </source>
</evidence>
<comment type="caution">
    <text evidence="2">The sequence shown here is derived from an EMBL/GenBank/DDBJ whole genome shotgun (WGS) entry which is preliminary data.</text>
</comment>
<dbReference type="RefSeq" id="WP_344534368.1">
    <property type="nucleotide sequence ID" value="NZ_BAAAPE010000022.1"/>
</dbReference>
<organism evidence="2 3">
    <name type="scientific">Streptomyces albiaxialis</name>
    <dbReference type="NCBI Taxonomy" id="329523"/>
    <lineage>
        <taxon>Bacteria</taxon>
        <taxon>Bacillati</taxon>
        <taxon>Actinomycetota</taxon>
        <taxon>Actinomycetes</taxon>
        <taxon>Kitasatosporales</taxon>
        <taxon>Streptomycetaceae</taxon>
        <taxon>Streptomyces</taxon>
    </lineage>
</organism>
<dbReference type="Pfam" id="PF00561">
    <property type="entry name" value="Abhydrolase_1"/>
    <property type="match status" value="1"/>
</dbReference>
<accession>A0ABP5IK54</accession>
<keyword evidence="3" id="KW-1185">Reference proteome</keyword>
<dbReference type="InterPro" id="IPR050471">
    <property type="entry name" value="AB_hydrolase"/>
</dbReference>
<dbReference type="PRINTS" id="PR00111">
    <property type="entry name" value="ABHYDROLASE"/>
</dbReference>
<evidence type="ECO:0000313" key="2">
    <source>
        <dbReference type="EMBL" id="GAA2100044.1"/>
    </source>
</evidence>
<protein>
    <submittedName>
        <fullName evidence="2">Alpha/beta hydrolase</fullName>
    </submittedName>
</protein>
<gene>
    <name evidence="2" type="ORF">GCM10009801_72230</name>
</gene>
<dbReference type="SUPFAM" id="SSF53474">
    <property type="entry name" value="alpha/beta-Hydrolases"/>
    <property type="match status" value="1"/>
</dbReference>
<dbReference type="Proteomes" id="UP001500016">
    <property type="component" value="Unassembled WGS sequence"/>
</dbReference>
<keyword evidence="2" id="KW-0378">Hydrolase</keyword>
<sequence>MTEQHGDGSGDRYLAREGARIAYEVTGERAGPPVGYAHGVMLSRAAVRRLDLLDLDAMAGGRRLLTYDARGHGRSTGRPVAEDYRFGTYARDLLALLDAVGFDEPMDFTGSSLGADTALRAALLAPGRFRRLVLMIPPVAWETGEGPHARDWYTAAADTIEAHGAERWREGWAKEADTELMPLFDGYPQFDMTPDVSDELLPYALRGVGASDLPSPEEIATVRHPTLVLAWDADPLHPVSTAERLHALLPESELHVSGSVEDVQGWTRRIAEFLER</sequence>
<dbReference type="GO" id="GO:0016787">
    <property type="term" value="F:hydrolase activity"/>
    <property type="evidence" value="ECO:0007669"/>
    <property type="project" value="UniProtKB-KW"/>
</dbReference>
<dbReference type="PANTHER" id="PTHR43433">
    <property type="entry name" value="HYDROLASE, ALPHA/BETA FOLD FAMILY PROTEIN"/>
    <property type="match status" value="1"/>
</dbReference>
<name>A0ABP5IK54_9ACTN</name>